<comment type="caution">
    <text evidence="1">The sequence shown here is derived from an EMBL/GenBank/DDBJ whole genome shotgun (WGS) entry which is preliminary data.</text>
</comment>
<name>A0ABP8HLI8_9BACT</name>
<proteinExistence type="predicted"/>
<reference evidence="2" key="1">
    <citation type="journal article" date="2019" name="Int. J. Syst. Evol. Microbiol.">
        <title>The Global Catalogue of Microorganisms (GCM) 10K type strain sequencing project: providing services to taxonomists for standard genome sequencing and annotation.</title>
        <authorList>
            <consortium name="The Broad Institute Genomics Platform"/>
            <consortium name="The Broad Institute Genome Sequencing Center for Infectious Disease"/>
            <person name="Wu L."/>
            <person name="Ma J."/>
        </authorList>
    </citation>
    <scope>NUCLEOTIDE SEQUENCE [LARGE SCALE GENOMIC DNA]</scope>
    <source>
        <strain evidence="2">JCM 17919</strain>
    </source>
</reference>
<evidence type="ECO:0000313" key="2">
    <source>
        <dbReference type="Proteomes" id="UP001501725"/>
    </source>
</evidence>
<evidence type="ECO:0000313" key="1">
    <source>
        <dbReference type="EMBL" id="GAA4340991.1"/>
    </source>
</evidence>
<keyword evidence="2" id="KW-1185">Reference proteome</keyword>
<dbReference type="Proteomes" id="UP001501725">
    <property type="component" value="Unassembled WGS sequence"/>
</dbReference>
<protein>
    <recommendedName>
        <fullName evidence="3">Lipoprotein</fullName>
    </recommendedName>
</protein>
<evidence type="ECO:0008006" key="3">
    <source>
        <dbReference type="Google" id="ProtNLM"/>
    </source>
</evidence>
<gene>
    <name evidence="1" type="ORF">GCM10023184_39080</name>
</gene>
<organism evidence="1 2">
    <name type="scientific">Flaviaesturariibacter amylovorans</name>
    <dbReference type="NCBI Taxonomy" id="1084520"/>
    <lineage>
        <taxon>Bacteria</taxon>
        <taxon>Pseudomonadati</taxon>
        <taxon>Bacteroidota</taxon>
        <taxon>Chitinophagia</taxon>
        <taxon>Chitinophagales</taxon>
        <taxon>Chitinophagaceae</taxon>
        <taxon>Flaviaestuariibacter</taxon>
    </lineage>
</organism>
<accession>A0ABP8HLI8</accession>
<dbReference type="EMBL" id="BAABGY010000014">
    <property type="protein sequence ID" value="GAA4340991.1"/>
    <property type="molecule type" value="Genomic_DNA"/>
</dbReference>
<sequence>MASVFLLSGCQLQDESNPPDVSGTYVLGVKTRYGVTSDTIEVVRKAGETTYEVTHKVEFQPNAHDLQHQRNYRVERHIAIFEKHSATLQDIDDGTVFLINYDNRRYLNEQGGYRKIK</sequence>